<dbReference type="EMBL" id="JASCTH010000015">
    <property type="protein sequence ID" value="MDI6101616.1"/>
    <property type="molecule type" value="Genomic_DNA"/>
</dbReference>
<name>A0ABT6WPJ3_9ACTN</name>
<dbReference type="Proteomes" id="UP001241758">
    <property type="component" value="Unassembled WGS sequence"/>
</dbReference>
<keyword evidence="2" id="KW-0472">Membrane</keyword>
<feature type="compositionally biased region" description="Low complexity" evidence="1">
    <location>
        <begin position="61"/>
        <end position="101"/>
    </location>
</feature>
<feature type="compositionally biased region" description="Basic and acidic residues" evidence="1">
    <location>
        <begin position="102"/>
        <end position="134"/>
    </location>
</feature>
<reference evidence="3 4" key="1">
    <citation type="submission" date="2023-05" db="EMBL/GenBank/DDBJ databases">
        <title>Actinoplanes sp. NEAU-A12 genome sequencing.</title>
        <authorList>
            <person name="Wang Z.-S."/>
        </authorList>
    </citation>
    <scope>NUCLEOTIDE SEQUENCE [LARGE SCALE GENOMIC DNA]</scope>
    <source>
        <strain evidence="3 4">NEAU-A12</strain>
    </source>
</reference>
<feature type="region of interest" description="Disordered" evidence="1">
    <location>
        <begin position="1"/>
        <end position="25"/>
    </location>
</feature>
<comment type="caution">
    <text evidence="3">The sequence shown here is derived from an EMBL/GenBank/DDBJ whole genome shotgun (WGS) entry which is preliminary data.</text>
</comment>
<evidence type="ECO:0000313" key="4">
    <source>
        <dbReference type="Proteomes" id="UP001241758"/>
    </source>
</evidence>
<dbReference type="RefSeq" id="WP_282762544.1">
    <property type="nucleotide sequence ID" value="NZ_JASCTH010000015.1"/>
</dbReference>
<evidence type="ECO:0000256" key="1">
    <source>
        <dbReference type="SAM" id="MobiDB-lite"/>
    </source>
</evidence>
<feature type="region of interest" description="Disordered" evidence="1">
    <location>
        <begin position="58"/>
        <end position="142"/>
    </location>
</feature>
<keyword evidence="2" id="KW-1133">Transmembrane helix</keyword>
<accession>A0ABT6WPJ3</accession>
<evidence type="ECO:0008006" key="5">
    <source>
        <dbReference type="Google" id="ProtNLM"/>
    </source>
</evidence>
<protein>
    <recommendedName>
        <fullName evidence="5">Serine/threonine protein kinase</fullName>
    </recommendedName>
</protein>
<keyword evidence="4" id="KW-1185">Reference proteome</keyword>
<evidence type="ECO:0000313" key="3">
    <source>
        <dbReference type="EMBL" id="MDI6101616.1"/>
    </source>
</evidence>
<proteinExistence type="predicted"/>
<sequence length="245" mass="26033">MPVGEERDPVPAGRTHPAGPLPHRRRTGLIAGVAGAALTLGAVSYLITGALLGGDHTQREATALTSPAPTTASSPDMPPADSSPTSPASTPSELPSPAEPSESARREARAAGSAHKTDDEKAREKRPETRKNDRQVTAAEAPVNIVTAKSSNATVQIMSADHDLTGTGQLRFKGDDGSPVGDASCTRKFRFHLEKPAREQPTMLLCWRTSADRSVVALAFARRDEKPSPGETVRILDEHWSRLGR</sequence>
<feature type="transmembrane region" description="Helical" evidence="2">
    <location>
        <begin position="29"/>
        <end position="52"/>
    </location>
</feature>
<keyword evidence="2" id="KW-0812">Transmembrane</keyword>
<gene>
    <name evidence="3" type="ORF">QLQ12_23630</name>
</gene>
<evidence type="ECO:0000256" key="2">
    <source>
        <dbReference type="SAM" id="Phobius"/>
    </source>
</evidence>
<organism evidence="3 4">
    <name type="scientific">Actinoplanes sandaracinus</name>
    <dbReference type="NCBI Taxonomy" id="3045177"/>
    <lineage>
        <taxon>Bacteria</taxon>
        <taxon>Bacillati</taxon>
        <taxon>Actinomycetota</taxon>
        <taxon>Actinomycetes</taxon>
        <taxon>Micromonosporales</taxon>
        <taxon>Micromonosporaceae</taxon>
        <taxon>Actinoplanes</taxon>
    </lineage>
</organism>